<keyword evidence="3" id="KW-1185">Reference proteome</keyword>
<evidence type="ECO:0000313" key="3">
    <source>
        <dbReference type="Proteomes" id="UP000192796"/>
    </source>
</evidence>
<organism evidence="2 3">
    <name type="scientific">Niastella vici</name>
    <dbReference type="NCBI Taxonomy" id="1703345"/>
    <lineage>
        <taxon>Bacteria</taxon>
        <taxon>Pseudomonadati</taxon>
        <taxon>Bacteroidota</taxon>
        <taxon>Chitinophagia</taxon>
        <taxon>Chitinophagales</taxon>
        <taxon>Chitinophagaceae</taxon>
        <taxon>Niastella</taxon>
    </lineage>
</organism>
<accession>A0A1V9FKI3</accession>
<evidence type="ECO:0000256" key="1">
    <source>
        <dbReference type="SAM" id="Phobius"/>
    </source>
</evidence>
<proteinExistence type="predicted"/>
<dbReference type="RefSeq" id="WP_081155146.1">
    <property type="nucleotide sequence ID" value="NZ_LVYD01000092.1"/>
</dbReference>
<keyword evidence="1" id="KW-0812">Transmembrane</keyword>
<keyword evidence="1" id="KW-1133">Transmembrane helix</keyword>
<dbReference type="EMBL" id="LVYD01000092">
    <property type="protein sequence ID" value="OQP58855.1"/>
    <property type="molecule type" value="Genomic_DNA"/>
</dbReference>
<protein>
    <submittedName>
        <fullName evidence="2">Uncharacterized protein</fullName>
    </submittedName>
</protein>
<dbReference type="AlphaFoldDB" id="A0A1V9FKI3"/>
<dbReference type="Proteomes" id="UP000192796">
    <property type="component" value="Unassembled WGS sequence"/>
</dbReference>
<sequence length="260" mass="30479">MKQIIGGLLQSIIPCILLYVLYRKFKKLLPSYLNEKGKNLAMKEDVPELTQLAEKEKFIFTESTEQLKAKLQFLNVVQNDLTSIEREAIIDFNEKLFLLKNFVLDINFGYIDDANNEAIDEYIRKFEQNKNACLSSEANFKLFIGDPDLFHSVQVLRVMILLEWRMTNIYLTKVRAKNIELEFVAKNCPNNDELLKRIFDISNQKIAFYTEYCETISEQSIIIEQKLNEFHAKCRSYLYKLLNDHVVVKTEEKGRALQVV</sequence>
<reference evidence="2 3" key="1">
    <citation type="submission" date="2016-03" db="EMBL/GenBank/DDBJ databases">
        <title>Niastella vici sp. nov., isolated from farmland soil.</title>
        <authorList>
            <person name="Chen L."/>
            <person name="Wang D."/>
            <person name="Yang S."/>
            <person name="Wang G."/>
        </authorList>
    </citation>
    <scope>NUCLEOTIDE SEQUENCE [LARGE SCALE GENOMIC DNA]</scope>
    <source>
        <strain evidence="2 3">DJ57</strain>
    </source>
</reference>
<gene>
    <name evidence="2" type="ORF">A3860_39285</name>
</gene>
<evidence type="ECO:0000313" key="2">
    <source>
        <dbReference type="EMBL" id="OQP58855.1"/>
    </source>
</evidence>
<comment type="caution">
    <text evidence="2">The sequence shown here is derived from an EMBL/GenBank/DDBJ whole genome shotgun (WGS) entry which is preliminary data.</text>
</comment>
<dbReference type="OrthoDB" id="1345881at2"/>
<keyword evidence="1" id="KW-0472">Membrane</keyword>
<feature type="transmembrane region" description="Helical" evidence="1">
    <location>
        <begin position="6"/>
        <end position="22"/>
    </location>
</feature>
<name>A0A1V9FKI3_9BACT</name>